<accession>A0ABD2PMK5</accession>
<comment type="caution">
    <text evidence="1">The sequence shown here is derived from an EMBL/GenBank/DDBJ whole genome shotgun (WGS) entry which is preliminary data.</text>
</comment>
<gene>
    <name evidence="1" type="ORF">Ciccas_013233</name>
</gene>
<dbReference type="Proteomes" id="UP001626550">
    <property type="component" value="Unassembled WGS sequence"/>
</dbReference>
<evidence type="ECO:0000313" key="1">
    <source>
        <dbReference type="EMBL" id="KAL3308238.1"/>
    </source>
</evidence>
<keyword evidence="2" id="KW-1185">Reference proteome</keyword>
<evidence type="ECO:0000313" key="2">
    <source>
        <dbReference type="Proteomes" id="UP001626550"/>
    </source>
</evidence>
<dbReference type="EMBL" id="JBJKFK010005596">
    <property type="protein sequence ID" value="KAL3308238.1"/>
    <property type="molecule type" value="Genomic_DNA"/>
</dbReference>
<reference evidence="1 2" key="1">
    <citation type="submission" date="2024-11" db="EMBL/GenBank/DDBJ databases">
        <title>Adaptive evolution of stress response genes in parasites aligns with host niche diversity.</title>
        <authorList>
            <person name="Hahn C."/>
            <person name="Resl P."/>
        </authorList>
    </citation>
    <scope>NUCLEOTIDE SEQUENCE [LARGE SCALE GENOMIC DNA]</scope>
    <source>
        <strain evidence="1">EGGRZ-B1_66</strain>
        <tissue evidence="1">Body</tissue>
    </source>
</reference>
<protein>
    <submittedName>
        <fullName evidence="1">Uncharacterized protein</fullName>
    </submittedName>
</protein>
<dbReference type="AlphaFoldDB" id="A0ABD2PMK5"/>
<proteinExistence type="predicted"/>
<sequence>MQSVIEPIELVSVSNADEEQASIWMYCRDQRLYQIDAQNKTLANYFLLDVPCLTSMHISTDRIFMLDHKHVLHQFDLK</sequence>
<name>A0ABD2PMK5_9PLAT</name>
<organism evidence="1 2">
    <name type="scientific">Cichlidogyrus casuarinus</name>
    <dbReference type="NCBI Taxonomy" id="1844966"/>
    <lineage>
        <taxon>Eukaryota</taxon>
        <taxon>Metazoa</taxon>
        <taxon>Spiralia</taxon>
        <taxon>Lophotrochozoa</taxon>
        <taxon>Platyhelminthes</taxon>
        <taxon>Monogenea</taxon>
        <taxon>Monopisthocotylea</taxon>
        <taxon>Dactylogyridea</taxon>
        <taxon>Ancyrocephalidae</taxon>
        <taxon>Cichlidogyrus</taxon>
    </lineage>
</organism>